<name>A0AAW2YMS2_9EUKA</name>
<dbReference type="PANTHER" id="PTHR14677">
    <property type="entry name" value="ARSENITE INDUCUBLE RNA ASSOCIATED PROTEIN AIP-1-RELATED"/>
    <property type="match status" value="1"/>
</dbReference>
<organism evidence="8 9">
    <name type="scientific">Acrasis kona</name>
    <dbReference type="NCBI Taxonomy" id="1008807"/>
    <lineage>
        <taxon>Eukaryota</taxon>
        <taxon>Discoba</taxon>
        <taxon>Heterolobosea</taxon>
        <taxon>Tetramitia</taxon>
        <taxon>Eutetramitia</taxon>
        <taxon>Acrasidae</taxon>
        <taxon>Acrasis</taxon>
    </lineage>
</organism>
<keyword evidence="1" id="KW-0479">Metal-binding</keyword>
<dbReference type="Pfam" id="PF25403">
    <property type="entry name" value="zf-C2H2_ZFAND2"/>
    <property type="match status" value="1"/>
</dbReference>
<dbReference type="SUPFAM" id="SSF118310">
    <property type="entry name" value="AN1-like Zinc finger"/>
    <property type="match status" value="2"/>
</dbReference>
<dbReference type="InterPro" id="IPR035896">
    <property type="entry name" value="AN1-like_Znf"/>
</dbReference>
<evidence type="ECO:0000256" key="6">
    <source>
        <dbReference type="SAM" id="MobiDB-lite"/>
    </source>
</evidence>
<feature type="compositionally biased region" description="Basic and acidic residues" evidence="6">
    <location>
        <begin position="171"/>
        <end position="197"/>
    </location>
</feature>
<evidence type="ECO:0000313" key="9">
    <source>
        <dbReference type="Proteomes" id="UP001431209"/>
    </source>
</evidence>
<dbReference type="InterPro" id="IPR057357">
    <property type="entry name" value="Znf-C2H2_ZFAND2A/B"/>
</dbReference>
<keyword evidence="3 5" id="KW-0863">Zinc-finger</keyword>
<feature type="domain" description="AN1-type" evidence="7">
    <location>
        <begin position="5"/>
        <end position="53"/>
    </location>
</feature>
<comment type="caution">
    <text evidence="8">The sequence shown here is derived from an EMBL/GenBank/DDBJ whole genome shotgun (WGS) entry which is preliminary data.</text>
</comment>
<evidence type="ECO:0000256" key="5">
    <source>
        <dbReference type="PROSITE-ProRule" id="PRU00449"/>
    </source>
</evidence>
<evidence type="ECO:0000256" key="4">
    <source>
        <dbReference type="ARBA" id="ARBA00022833"/>
    </source>
</evidence>
<dbReference type="SMART" id="SM00154">
    <property type="entry name" value="ZnF_AN1"/>
    <property type="match status" value="2"/>
</dbReference>
<dbReference type="InterPro" id="IPR057358">
    <property type="entry name" value="UBL_ZFAND1-like"/>
</dbReference>
<dbReference type="Gene3D" id="4.10.1110.10">
    <property type="entry name" value="AN1-like Zinc finger"/>
    <property type="match status" value="2"/>
</dbReference>
<dbReference type="PROSITE" id="PS51039">
    <property type="entry name" value="ZF_AN1"/>
    <property type="match status" value="1"/>
</dbReference>
<dbReference type="Pfam" id="PF25327">
    <property type="entry name" value="UBL_ZFAND1"/>
    <property type="match status" value="1"/>
</dbReference>
<gene>
    <name evidence="8" type="ORF">AKO1_008223</name>
</gene>
<dbReference type="EMBL" id="JAOPGA020000406">
    <property type="protein sequence ID" value="KAL0478475.1"/>
    <property type="molecule type" value="Genomic_DNA"/>
</dbReference>
<dbReference type="Proteomes" id="UP001431209">
    <property type="component" value="Unassembled WGS sequence"/>
</dbReference>
<dbReference type="PANTHER" id="PTHR14677:SF20">
    <property type="entry name" value="ZINC FINGER AN1-TYPE CONTAINING 2A-RELATED"/>
    <property type="match status" value="1"/>
</dbReference>
<feature type="compositionally biased region" description="Polar residues" evidence="6">
    <location>
        <begin position="234"/>
        <end position="255"/>
    </location>
</feature>
<evidence type="ECO:0000259" key="7">
    <source>
        <dbReference type="PROSITE" id="PS51039"/>
    </source>
</evidence>
<evidence type="ECO:0000313" key="8">
    <source>
        <dbReference type="EMBL" id="KAL0478475.1"/>
    </source>
</evidence>
<dbReference type="Pfam" id="PF01428">
    <property type="entry name" value="zf-AN1"/>
    <property type="match status" value="1"/>
</dbReference>
<dbReference type="GO" id="GO:0008270">
    <property type="term" value="F:zinc ion binding"/>
    <property type="evidence" value="ECO:0007669"/>
    <property type="project" value="UniProtKB-KW"/>
</dbReference>
<reference evidence="8 9" key="1">
    <citation type="submission" date="2024-03" db="EMBL/GenBank/DDBJ databases">
        <title>The Acrasis kona genome and developmental transcriptomes reveal deep origins of eukaryotic multicellular pathways.</title>
        <authorList>
            <person name="Sheikh S."/>
            <person name="Fu C.-J."/>
            <person name="Brown M.W."/>
            <person name="Baldauf S.L."/>
        </authorList>
    </citation>
    <scope>NUCLEOTIDE SEQUENCE [LARGE SCALE GENOMIC DNA]</scope>
    <source>
        <strain evidence="8 9">ATCC MYA-3509</strain>
    </source>
</reference>
<protein>
    <recommendedName>
        <fullName evidence="7">AN1-type domain-containing protein</fullName>
    </recommendedName>
</protein>
<keyword evidence="4" id="KW-0862">Zinc</keyword>
<evidence type="ECO:0000256" key="3">
    <source>
        <dbReference type="ARBA" id="ARBA00022771"/>
    </source>
</evidence>
<keyword evidence="2" id="KW-0677">Repeat</keyword>
<proteinExistence type="predicted"/>
<dbReference type="InterPro" id="IPR000058">
    <property type="entry name" value="Znf_AN1"/>
</dbReference>
<evidence type="ECO:0000256" key="1">
    <source>
        <dbReference type="ARBA" id="ARBA00022723"/>
    </source>
</evidence>
<dbReference type="AlphaFoldDB" id="A0AAW2YMS2"/>
<dbReference type="GO" id="GO:0005737">
    <property type="term" value="C:cytoplasm"/>
    <property type="evidence" value="ECO:0007669"/>
    <property type="project" value="TreeGrafter"/>
</dbReference>
<evidence type="ECO:0000256" key="2">
    <source>
        <dbReference type="ARBA" id="ARBA00022737"/>
    </source>
</evidence>
<feature type="region of interest" description="Disordered" evidence="6">
    <location>
        <begin position="155"/>
        <end position="265"/>
    </location>
</feature>
<keyword evidence="9" id="KW-1185">Reference proteome</keyword>
<sequence length="387" mass="43829">MTEFYQLGAHCALPECREKDFLPFECDACHKKFCLEHRTRESHRCEHEHIRDRVVPVCPLCNQPIPIREFEDPNMLIDNHIRLGCPKVGKTIAERNGKKVQVATGPTCTLTNCSKPASVKCKSCGQGHCLEHRNELDHNCDESLARKNQTYIGPFAIPNPLKQKPAPKTIVVDKPKKPKMDPKEVLAQLHREREARQAKAKVKNNNPEVIDLTKDEPTPPKPSQPKHSQPVHKVQTNAEYQNKSKQLSKQFSNSKFKPIGPPSIEPQDRFPLDVYFPLNSKTAPVHMYFNKSNKVGKILDVIARQGKVNNDNATELDASKRINLFNITTGLLLPTNKELQELRNDGLLQHNDGIILEFGETINLKVVEQIAEKAITHPDDTSYCSIM</sequence>
<accession>A0AAW2YMS2</accession>